<dbReference type="AlphaFoldDB" id="A0A8B8ZJG2"/>
<dbReference type="GeneID" id="103711418"/>
<protein>
    <submittedName>
        <fullName evidence="2">Uncharacterized protein LOC103711418</fullName>
    </submittedName>
    <submittedName>
        <fullName evidence="3">Uncharacterized protein LOC120105699</fullName>
    </submittedName>
</protein>
<gene>
    <name evidence="3" type="primary">LOC120105699</name>
    <name evidence="2" type="synonym">LOC103711418</name>
</gene>
<dbReference type="KEGG" id="pda:103711418"/>
<accession>A0A8B8ZJG2</accession>
<dbReference type="RefSeq" id="XP_038974316.1">
    <property type="nucleotide sequence ID" value="XM_039118388.1"/>
</dbReference>
<name>A0A8B8ZJG2_PHODC</name>
<evidence type="ECO:0000313" key="2">
    <source>
        <dbReference type="RefSeq" id="XP_008795775.1"/>
    </source>
</evidence>
<evidence type="ECO:0000313" key="3">
    <source>
        <dbReference type="RefSeq" id="XP_038974316.1"/>
    </source>
</evidence>
<dbReference type="GeneID" id="120105699"/>
<dbReference type="KEGG" id="pda:120105699"/>
<evidence type="ECO:0000313" key="1">
    <source>
        <dbReference type="Proteomes" id="UP000228380"/>
    </source>
</evidence>
<keyword evidence="1" id="KW-1185">Reference proteome</keyword>
<sequence>MSKSPIFPMPEPQHYSDYGFDPQIGYFQVLEEARKHGKRSEARSLDALHFKLQKPISKDEAKSRKKRRWWWKSALFFWKRAKAGEDDDVGSGYRRPKSYFSPYREVSGPVYATESAGSSTPCRTSRPSSGPLAAAEVGAAGIPYLSLRDLNVVDGHRFSASAAAPTPMPIYLVT</sequence>
<reference evidence="2 3" key="1">
    <citation type="submission" date="2025-04" db="UniProtKB">
        <authorList>
            <consortium name="RefSeq"/>
        </authorList>
    </citation>
    <scope>IDENTIFICATION</scope>
    <source>
        <tissue evidence="2 3">Young leaves</tissue>
    </source>
</reference>
<proteinExistence type="predicted"/>
<organism evidence="1 3">
    <name type="scientific">Phoenix dactylifera</name>
    <name type="common">Date palm</name>
    <dbReference type="NCBI Taxonomy" id="42345"/>
    <lineage>
        <taxon>Eukaryota</taxon>
        <taxon>Viridiplantae</taxon>
        <taxon>Streptophyta</taxon>
        <taxon>Embryophyta</taxon>
        <taxon>Tracheophyta</taxon>
        <taxon>Spermatophyta</taxon>
        <taxon>Magnoliopsida</taxon>
        <taxon>Liliopsida</taxon>
        <taxon>Arecaceae</taxon>
        <taxon>Coryphoideae</taxon>
        <taxon>Phoeniceae</taxon>
        <taxon>Phoenix</taxon>
    </lineage>
</organism>
<dbReference type="RefSeq" id="XP_008795775.1">
    <property type="nucleotide sequence ID" value="XM_008797553.4"/>
</dbReference>
<dbReference type="Proteomes" id="UP000228380">
    <property type="component" value="Unplaced"/>
</dbReference>
<dbReference type="OrthoDB" id="1913474at2759"/>
<dbReference type="PANTHER" id="PTHR35488">
    <property type="entry name" value="OS05G0358900 PROTEIN-RELATED"/>
    <property type="match status" value="1"/>
</dbReference>
<dbReference type="PANTHER" id="PTHR35488:SF2">
    <property type="entry name" value="OS05G0358900 PROTEIN"/>
    <property type="match status" value="1"/>
</dbReference>